<evidence type="ECO:0000256" key="1">
    <source>
        <dbReference type="ARBA" id="ARBA00006754"/>
    </source>
</evidence>
<evidence type="ECO:0000259" key="2">
    <source>
        <dbReference type="Pfam" id="PF13556"/>
    </source>
</evidence>
<proteinExistence type="inferred from homology"/>
<dbReference type="Pfam" id="PF17853">
    <property type="entry name" value="GGDEF_2"/>
    <property type="match status" value="1"/>
</dbReference>
<comment type="similarity">
    <text evidence="1">Belongs to the CdaR family.</text>
</comment>
<evidence type="ECO:0008006" key="6">
    <source>
        <dbReference type="Google" id="ProtNLM"/>
    </source>
</evidence>
<comment type="caution">
    <text evidence="4">The sequence shown here is derived from an EMBL/GenBank/DDBJ whole genome shotgun (WGS) entry which is preliminary data.</text>
</comment>
<evidence type="ECO:0000313" key="4">
    <source>
        <dbReference type="EMBL" id="KMM39463.1"/>
    </source>
</evidence>
<name>A0A0J6D2C5_9BACL</name>
<dbReference type="EMBL" id="LELK01000001">
    <property type="protein sequence ID" value="KMM39463.1"/>
    <property type="molecule type" value="Genomic_DNA"/>
</dbReference>
<dbReference type="AlphaFoldDB" id="A0A0J6D2C5"/>
<sequence length="428" mass="49593">MINVKEQILEATDIHKVTEIISIAINKPVIIENKNFELISYSTASESFDQTQQKTILYKKCPVFIIDRLKKEGIVQQLESNEAPIRIAPIEEIGFYQRIVVKAIYEERTMGYVWVQETNTLLSDEEVTFLTEITPHIGQLIHKSYRKGQEHEGKQEKLLWNVLLHEYESENQIRRKAQVASLPLPDRFSVLVMSIAEPAQEPLLNEVVELLSRFKRHKLQVLKTDLQVVAVISGTKDRKGSAIENSRELVEYVKSALTHEEFYSFLIGIGKEYVELIDMRKSFLEALEVIETADFIGPRPDVMPREFSKLGVYRYLAALYEKNNTEHYYNQNLLNLMEKDSVSHSSLLKTLEVYLSNNGKGKHTAAELFIHPNTLNYRMKQIQDLTDIDFEDFNMKSHIYIELLLLNNIPSYYNRYLAAVEEQKGATK</sequence>
<dbReference type="InterPro" id="IPR051448">
    <property type="entry name" value="CdaR-like_regulators"/>
</dbReference>
<organism evidence="4 5">
    <name type="scientific">Guptibacillus hwajinpoensis</name>
    <dbReference type="NCBI Taxonomy" id="208199"/>
    <lineage>
        <taxon>Bacteria</taxon>
        <taxon>Bacillati</taxon>
        <taxon>Bacillota</taxon>
        <taxon>Bacilli</taxon>
        <taxon>Bacillales</taxon>
        <taxon>Guptibacillaceae</taxon>
        <taxon>Guptibacillus</taxon>
    </lineage>
</organism>
<dbReference type="PATRIC" id="fig|157733.3.peg.4265"/>
<dbReference type="STRING" id="157733.AB986_09795"/>
<accession>A0A0J6D2C5</accession>
<dbReference type="PANTHER" id="PTHR33744">
    <property type="entry name" value="CARBOHYDRATE DIACID REGULATOR"/>
    <property type="match status" value="1"/>
</dbReference>
<dbReference type="Gene3D" id="1.10.10.2840">
    <property type="entry name" value="PucR C-terminal helix-turn-helix domain"/>
    <property type="match status" value="1"/>
</dbReference>
<dbReference type="Pfam" id="PF13556">
    <property type="entry name" value="HTH_30"/>
    <property type="match status" value="1"/>
</dbReference>
<dbReference type="InterPro" id="IPR025736">
    <property type="entry name" value="PucR_C-HTH_dom"/>
</dbReference>
<feature type="domain" description="PucR C-terminal helix-turn-helix" evidence="2">
    <location>
        <begin position="347"/>
        <end position="404"/>
    </location>
</feature>
<dbReference type="PANTHER" id="PTHR33744:SF1">
    <property type="entry name" value="DNA-BINDING TRANSCRIPTIONAL ACTIVATOR ADER"/>
    <property type="match status" value="1"/>
</dbReference>
<evidence type="ECO:0000259" key="3">
    <source>
        <dbReference type="Pfam" id="PF17853"/>
    </source>
</evidence>
<dbReference type="RefSeq" id="WP_048310634.1">
    <property type="nucleotide sequence ID" value="NZ_CP119526.1"/>
</dbReference>
<dbReference type="Proteomes" id="UP000035996">
    <property type="component" value="Unassembled WGS sequence"/>
</dbReference>
<gene>
    <name evidence="4" type="ORF">AB986_09795</name>
</gene>
<evidence type="ECO:0000313" key="5">
    <source>
        <dbReference type="Proteomes" id="UP000035996"/>
    </source>
</evidence>
<dbReference type="InterPro" id="IPR041522">
    <property type="entry name" value="CdaR_GGDEF"/>
</dbReference>
<reference evidence="4" key="1">
    <citation type="submission" date="2015-06" db="EMBL/GenBank/DDBJ databases">
        <authorList>
            <person name="Liu B."/>
            <person name="Wang J."/>
            <person name="Zhu Y."/>
            <person name="Liu G."/>
            <person name="Chen Q."/>
            <person name="Zheng C."/>
            <person name="Che J."/>
            <person name="Ge C."/>
            <person name="Shi H."/>
            <person name="Pan Z."/>
            <person name="Liu X."/>
        </authorList>
    </citation>
    <scope>NUCLEOTIDE SEQUENCE [LARGE SCALE GENOMIC DNA]</scope>
    <source>
        <strain evidence="4">DSM 16346</strain>
    </source>
</reference>
<keyword evidence="5" id="KW-1185">Reference proteome</keyword>
<protein>
    <recommendedName>
        <fullName evidence="6">PucR family transcriptional regulator</fullName>
    </recommendedName>
</protein>
<feature type="domain" description="CdaR GGDEF-like" evidence="3">
    <location>
        <begin position="169"/>
        <end position="291"/>
    </location>
</feature>
<dbReference type="InterPro" id="IPR042070">
    <property type="entry name" value="PucR_C-HTH_sf"/>
</dbReference>